<dbReference type="CDD" id="cd04455">
    <property type="entry name" value="S1_NusA"/>
    <property type="match status" value="1"/>
</dbReference>
<dbReference type="Gene3D" id="3.30.300.20">
    <property type="match status" value="2"/>
</dbReference>
<dbReference type="InterPro" id="IPR058582">
    <property type="entry name" value="KH_NusA_2nd"/>
</dbReference>
<sequence>MGTELLDALTVLESEKGIEKDFIIEALEAALESAYKRNFDQAQNVRVDINQTTGSMHVYAQKEVVDEILDSRLEITLEQAHEYNSAFAVGDTVEIEVTPRDFGRVAAQTAKQVVTQRVREAERGIIYNEFIDREDDIMTGIVERQDSRFIYVNLGKVEAILSKNEQMPNERYHAHDRIKVYITKVEKTSKGPQIYVSRTHPGLLKRLFEIEVPEIYDGLVEIKSVSREAGDRSKISVFSSDPEIDAVGSCVGTKGQRVQAIVDELKGEKIDIVEWSENPVEFVSNALSPAQVVNVTVDPTNQSTTVVVPDYQLSLAIGKRGQNARLAAKLTGWKIDIKNETNAAELGIFPFVEGAQADKEAEAAPVEVETVTAEVTAEPVVTEEVVEEVTAPTFVVDIEPAANTEE</sequence>
<dbReference type="NCBIfam" id="TIGR01953">
    <property type="entry name" value="NusA"/>
    <property type="match status" value="1"/>
</dbReference>
<dbReference type="PROSITE" id="PS50084">
    <property type="entry name" value="KH_TYPE_1"/>
    <property type="match status" value="1"/>
</dbReference>
<dbReference type="PANTHER" id="PTHR22648">
    <property type="entry name" value="TRANSCRIPTION TERMINATION FACTOR NUSA"/>
    <property type="match status" value="1"/>
</dbReference>
<dbReference type="FunFam" id="3.30.300.20:FF:000005">
    <property type="entry name" value="Transcription termination/antitermination protein NusA"/>
    <property type="match status" value="1"/>
</dbReference>
<dbReference type="InterPro" id="IPR013735">
    <property type="entry name" value="TF_NusA_N"/>
</dbReference>
<comment type="subcellular location">
    <subcellularLocation>
        <location evidence="7">Cytoplasm</location>
    </subcellularLocation>
</comment>
<protein>
    <recommendedName>
        <fullName evidence="7">Transcription termination/antitermination protein NusA</fullName>
    </recommendedName>
</protein>
<evidence type="ECO:0000259" key="9">
    <source>
        <dbReference type="SMART" id="SM00322"/>
    </source>
</evidence>
<evidence type="ECO:0000313" key="10">
    <source>
        <dbReference type="EMBL" id="EUJ41124.1"/>
    </source>
</evidence>
<dbReference type="Gene3D" id="2.40.50.140">
    <property type="entry name" value="Nucleic acid-binding proteins"/>
    <property type="match status" value="1"/>
</dbReference>
<dbReference type="Pfam" id="PF00575">
    <property type="entry name" value="S1"/>
    <property type="match status" value="1"/>
</dbReference>
<dbReference type="Proteomes" id="UP000019243">
    <property type="component" value="Unassembled WGS sequence"/>
</dbReference>
<dbReference type="PATRIC" id="fig|1265861.3.peg.758"/>
<dbReference type="SMART" id="SM00316">
    <property type="entry name" value="S1"/>
    <property type="match status" value="1"/>
</dbReference>
<dbReference type="Pfam" id="PF08529">
    <property type="entry name" value="NusA_N"/>
    <property type="match status" value="1"/>
</dbReference>
<dbReference type="GO" id="GO:0003723">
    <property type="term" value="F:RNA binding"/>
    <property type="evidence" value="ECO:0007669"/>
    <property type="project" value="UniProtKB-UniRule"/>
</dbReference>
<dbReference type="GO" id="GO:0006353">
    <property type="term" value="P:DNA-templated transcription termination"/>
    <property type="evidence" value="ECO:0007669"/>
    <property type="project" value="UniProtKB-UniRule"/>
</dbReference>
<keyword evidence="10" id="KW-0251">Elongation factor</keyword>
<keyword evidence="6 7" id="KW-0804">Transcription</keyword>
<dbReference type="InterPro" id="IPR030842">
    <property type="entry name" value="TF_NusA_bacterial"/>
</dbReference>
<dbReference type="FunFam" id="3.30.300.20:FF:000002">
    <property type="entry name" value="Transcription termination/antitermination protein NusA"/>
    <property type="match status" value="1"/>
</dbReference>
<feature type="domain" description="S1 motif" evidence="8">
    <location>
        <begin position="133"/>
        <end position="199"/>
    </location>
</feature>
<evidence type="ECO:0000313" key="11">
    <source>
        <dbReference type="Proteomes" id="UP000019243"/>
    </source>
</evidence>
<evidence type="ECO:0000256" key="2">
    <source>
        <dbReference type="ARBA" id="ARBA00022490"/>
    </source>
</evidence>
<dbReference type="InterPro" id="IPR025249">
    <property type="entry name" value="TF_NusA_KH_1st"/>
</dbReference>
<dbReference type="FunFam" id="2.40.50.140:FF:000058">
    <property type="entry name" value="Transcription termination/antitermination protein NusA"/>
    <property type="match status" value="1"/>
</dbReference>
<keyword evidence="4 7" id="KW-0694">RNA-binding</keyword>
<dbReference type="SUPFAM" id="SSF54814">
    <property type="entry name" value="Prokaryotic type KH domain (KH-domain type II)"/>
    <property type="match status" value="2"/>
</dbReference>
<comment type="function">
    <text evidence="7">Participates in both transcription termination and antitermination.</text>
</comment>
<dbReference type="EMBL" id="AODH01000013">
    <property type="protein sequence ID" value="EUJ41124.1"/>
    <property type="molecule type" value="Genomic_DNA"/>
</dbReference>
<dbReference type="OrthoDB" id="9807233at2"/>
<dbReference type="InterPro" id="IPR010213">
    <property type="entry name" value="TF_NusA"/>
</dbReference>
<keyword evidence="10" id="KW-0648">Protein biosynthesis</keyword>
<dbReference type="CDD" id="cd22529">
    <property type="entry name" value="KH-II_NusA_rpt2"/>
    <property type="match status" value="1"/>
</dbReference>
<dbReference type="FunFam" id="3.30.1480.10:FF:000002">
    <property type="entry name" value="Transcription termination/antitermination protein NusA"/>
    <property type="match status" value="1"/>
</dbReference>
<organism evidence="10 11">
    <name type="scientific">Brochothrix campestris FSL F6-1037</name>
    <dbReference type="NCBI Taxonomy" id="1265861"/>
    <lineage>
        <taxon>Bacteria</taxon>
        <taxon>Bacillati</taxon>
        <taxon>Bacillota</taxon>
        <taxon>Bacilli</taxon>
        <taxon>Bacillales</taxon>
        <taxon>Listeriaceae</taxon>
        <taxon>Brochothrix</taxon>
    </lineage>
</organism>
<keyword evidence="1 7" id="KW-0806">Transcription termination</keyword>
<dbReference type="Gene3D" id="3.30.1480.10">
    <property type="entry name" value="NusA, N-terminal domain"/>
    <property type="match status" value="1"/>
</dbReference>
<proteinExistence type="inferred from homology"/>
<dbReference type="SMART" id="SM00322">
    <property type="entry name" value="KH"/>
    <property type="match status" value="2"/>
</dbReference>
<dbReference type="InterPro" id="IPR004087">
    <property type="entry name" value="KH_dom"/>
</dbReference>
<dbReference type="AlphaFoldDB" id="W7CNL1"/>
<dbReference type="InterPro" id="IPR003029">
    <property type="entry name" value="S1_domain"/>
</dbReference>
<dbReference type="InterPro" id="IPR036555">
    <property type="entry name" value="NusA_N_sf"/>
</dbReference>
<dbReference type="RefSeq" id="WP_084038505.1">
    <property type="nucleotide sequence ID" value="NZ_AODH01000013.1"/>
</dbReference>
<accession>W7CNL1</accession>
<dbReference type="GO" id="GO:0005829">
    <property type="term" value="C:cytosol"/>
    <property type="evidence" value="ECO:0007669"/>
    <property type="project" value="TreeGrafter"/>
</dbReference>
<dbReference type="CDD" id="cd02134">
    <property type="entry name" value="KH-II_NusA_rpt1"/>
    <property type="match status" value="1"/>
</dbReference>
<evidence type="ECO:0000256" key="3">
    <source>
        <dbReference type="ARBA" id="ARBA00022814"/>
    </source>
</evidence>
<reference evidence="10 11" key="1">
    <citation type="submission" date="2012-12" db="EMBL/GenBank/DDBJ databases">
        <title>Novel taxa of Listeriaceae from agricultural environments in the United States.</title>
        <authorList>
            <person name="den Bakker H.C."/>
            <person name="Allred A."/>
            <person name="Warchocki S."/>
            <person name="Wright E.M."/>
            <person name="Burrell A."/>
            <person name="Nightingale K.K."/>
            <person name="Kephart D."/>
            <person name="Wiedmann M."/>
        </authorList>
    </citation>
    <scope>NUCLEOTIDE SEQUENCE [LARGE SCALE GENOMIC DNA]</scope>
    <source>
        <strain evidence="10 11">FSL F6-1037</strain>
    </source>
</reference>
<keyword evidence="5 7" id="KW-0805">Transcription regulation</keyword>
<dbReference type="GO" id="GO:0031564">
    <property type="term" value="P:transcription antitermination"/>
    <property type="evidence" value="ECO:0007669"/>
    <property type="project" value="UniProtKB-UniRule"/>
</dbReference>
<dbReference type="Pfam" id="PF13184">
    <property type="entry name" value="KH_NusA_1st"/>
    <property type="match status" value="1"/>
</dbReference>
<dbReference type="SUPFAM" id="SSF69705">
    <property type="entry name" value="Transcription factor NusA, N-terminal domain"/>
    <property type="match status" value="1"/>
</dbReference>
<comment type="similarity">
    <text evidence="7">Belongs to the NusA family.</text>
</comment>
<evidence type="ECO:0000259" key="8">
    <source>
        <dbReference type="SMART" id="SM00316"/>
    </source>
</evidence>
<dbReference type="GO" id="GO:0003700">
    <property type="term" value="F:DNA-binding transcription factor activity"/>
    <property type="evidence" value="ECO:0007669"/>
    <property type="project" value="InterPro"/>
</dbReference>
<evidence type="ECO:0000256" key="5">
    <source>
        <dbReference type="ARBA" id="ARBA00023015"/>
    </source>
</evidence>
<dbReference type="InterPro" id="IPR009019">
    <property type="entry name" value="KH_sf_prok-type"/>
</dbReference>
<keyword evidence="2 7" id="KW-0963">Cytoplasm</keyword>
<dbReference type="STRING" id="1265861.BCAMP_03880"/>
<dbReference type="HAMAP" id="MF_00945_B">
    <property type="entry name" value="NusA_B"/>
    <property type="match status" value="1"/>
</dbReference>
<dbReference type="PANTHER" id="PTHR22648:SF0">
    <property type="entry name" value="TRANSCRIPTION TERMINATION_ANTITERMINATION PROTEIN NUSA"/>
    <property type="match status" value="1"/>
</dbReference>
<keyword evidence="11" id="KW-1185">Reference proteome</keyword>
<dbReference type="InterPro" id="IPR015946">
    <property type="entry name" value="KH_dom-like_a/b"/>
</dbReference>
<evidence type="ECO:0000256" key="4">
    <source>
        <dbReference type="ARBA" id="ARBA00022884"/>
    </source>
</evidence>
<dbReference type="Pfam" id="PF26594">
    <property type="entry name" value="KH_NusA_2nd"/>
    <property type="match status" value="1"/>
</dbReference>
<comment type="caution">
    <text evidence="10">The sequence shown here is derived from an EMBL/GenBank/DDBJ whole genome shotgun (WGS) entry which is preliminary data.</text>
</comment>
<evidence type="ECO:0000256" key="1">
    <source>
        <dbReference type="ARBA" id="ARBA00022472"/>
    </source>
</evidence>
<dbReference type="SUPFAM" id="SSF50249">
    <property type="entry name" value="Nucleic acid-binding proteins"/>
    <property type="match status" value="1"/>
</dbReference>
<dbReference type="InterPro" id="IPR012340">
    <property type="entry name" value="NA-bd_OB-fold"/>
</dbReference>
<dbReference type="GO" id="GO:0003746">
    <property type="term" value="F:translation elongation factor activity"/>
    <property type="evidence" value="ECO:0007669"/>
    <property type="project" value="UniProtKB-KW"/>
</dbReference>
<keyword evidence="3 7" id="KW-0889">Transcription antitermination</keyword>
<name>W7CNL1_9LIST</name>
<evidence type="ECO:0000256" key="7">
    <source>
        <dbReference type="HAMAP-Rule" id="MF_00945"/>
    </source>
</evidence>
<gene>
    <name evidence="7 10" type="primary">nusA</name>
    <name evidence="10" type="ORF">BCAMP_03880</name>
</gene>
<evidence type="ECO:0000256" key="6">
    <source>
        <dbReference type="ARBA" id="ARBA00023163"/>
    </source>
</evidence>
<comment type="subunit">
    <text evidence="7">Monomer. Binds directly to the core enzyme of the DNA-dependent RNA polymerase and to nascent RNA.</text>
</comment>
<feature type="domain" description="K Homology" evidence="9">
    <location>
        <begin position="300"/>
        <end position="390"/>
    </location>
</feature>
<feature type="domain" description="K Homology" evidence="9">
    <location>
        <begin position="229"/>
        <end position="292"/>
    </location>
</feature>